<organism evidence="1 2">
    <name type="scientific">Cynara cardunculus var. scolymus</name>
    <name type="common">Globe artichoke</name>
    <name type="synonym">Cynara scolymus</name>
    <dbReference type="NCBI Taxonomy" id="59895"/>
    <lineage>
        <taxon>Eukaryota</taxon>
        <taxon>Viridiplantae</taxon>
        <taxon>Streptophyta</taxon>
        <taxon>Embryophyta</taxon>
        <taxon>Tracheophyta</taxon>
        <taxon>Spermatophyta</taxon>
        <taxon>Magnoliopsida</taxon>
        <taxon>eudicotyledons</taxon>
        <taxon>Gunneridae</taxon>
        <taxon>Pentapetalae</taxon>
        <taxon>asterids</taxon>
        <taxon>campanulids</taxon>
        <taxon>Asterales</taxon>
        <taxon>Asteraceae</taxon>
        <taxon>Carduoideae</taxon>
        <taxon>Cardueae</taxon>
        <taxon>Carduinae</taxon>
        <taxon>Cynara</taxon>
    </lineage>
</organism>
<comment type="caution">
    <text evidence="1">The sequence shown here is derived from an EMBL/GenBank/DDBJ whole genome shotgun (WGS) entry which is preliminary data.</text>
</comment>
<sequence>MKSFRAKKVIATGIESMARGKVTKFTSGDDLEGYFTMAGDGKEKTTSEQIAEDVASNKSNVKPKKKQDPKWLTLWVKIKSSNPLWVQF</sequence>
<proteinExistence type="predicted"/>
<protein>
    <submittedName>
        <fullName evidence="1">Uncharacterized protein</fullName>
    </submittedName>
</protein>
<dbReference type="Proteomes" id="UP000243975">
    <property type="component" value="Unassembled WGS sequence"/>
</dbReference>
<keyword evidence="2" id="KW-1185">Reference proteome</keyword>
<evidence type="ECO:0000313" key="2">
    <source>
        <dbReference type="Proteomes" id="UP000243975"/>
    </source>
</evidence>
<dbReference type="EMBL" id="LEKV01004491">
    <property type="protein sequence ID" value="KVH94949.1"/>
    <property type="molecule type" value="Genomic_DNA"/>
</dbReference>
<dbReference type="AlphaFoldDB" id="A0A103XQK1"/>
<reference evidence="1 2" key="1">
    <citation type="journal article" date="2016" name="Sci. Rep.">
        <title>The genome sequence of the outbreeding globe artichoke constructed de novo incorporating a phase-aware low-pass sequencing strategy of F1 progeny.</title>
        <authorList>
            <person name="Scaglione D."/>
            <person name="Reyes-Chin-Wo S."/>
            <person name="Acquadro A."/>
            <person name="Froenicke L."/>
            <person name="Portis E."/>
            <person name="Beitel C."/>
            <person name="Tirone M."/>
            <person name="Mauro R."/>
            <person name="Lo Monaco A."/>
            <person name="Mauromicale G."/>
            <person name="Faccioli P."/>
            <person name="Cattivelli L."/>
            <person name="Rieseberg L."/>
            <person name="Michelmore R."/>
            <person name="Lanteri S."/>
        </authorList>
    </citation>
    <scope>NUCLEOTIDE SEQUENCE [LARGE SCALE GENOMIC DNA]</scope>
    <source>
        <strain evidence="1">2C</strain>
    </source>
</reference>
<gene>
    <name evidence="1" type="ORF">Ccrd_002993</name>
</gene>
<accession>A0A103XQK1</accession>
<evidence type="ECO:0000313" key="1">
    <source>
        <dbReference type="EMBL" id="KVH94949.1"/>
    </source>
</evidence>
<name>A0A103XQK1_CYNCS</name>
<dbReference type="Gramene" id="KVH94949">
    <property type="protein sequence ID" value="KVH94949"/>
    <property type="gene ID" value="Ccrd_002993"/>
</dbReference>
<dbReference type="STRING" id="59895.A0A103XQK1"/>